<dbReference type="PIRSF" id="PIRSF001100">
    <property type="entry name" value="Beta_cellobiohydrolase"/>
    <property type="match status" value="1"/>
</dbReference>
<organism evidence="3 4">
    <name type="scientific">Streptomyces litchfieldiae</name>
    <dbReference type="NCBI Taxonomy" id="3075543"/>
    <lineage>
        <taxon>Bacteria</taxon>
        <taxon>Bacillati</taxon>
        <taxon>Actinomycetota</taxon>
        <taxon>Actinomycetes</taxon>
        <taxon>Kitasatosporales</taxon>
        <taxon>Streptomycetaceae</taxon>
        <taxon>Streptomyces</taxon>
    </lineage>
</organism>
<sequence length="454" mass="47697">MTQHSGSRLPLRGRLASAALIALAAAVALPTGAPAAEPATGATRLDNPYAGAKVYVNPVWSANAVGEPGGAAVADQPTAVWLEHIAEIQDAGGGMGLRDHLDEALAHGADLVQLVLRDLPGRDCEKLVSDSELGPDEIGRYQTEFIDPIVEILADPDYADLRVVAVVEPGAVATLVTHTSPRPSATPQCDQMKANGNYLRGIGYALDRLATLPNAYSYLDIGHHASLGWDDNLGPAADLLAQAATTSGASPADVHGIIANVANYSVLHEGFFDVDDVISGQPVRISRWVDWNRYIDEVPYALAFRDELIDRGFAPDIGVLVDTSRNGWGGPDRPTGPGTSTDVNTYVNQSRLDRRTTAASWCNVAKAGLGERPAAAPAPGIDAYVWAKPPGESDGSPDNGDGGGGMGGDRMCAEYAWFPGQPPTDALPGGPPAGEWFPEHFARLLANAWPPLES</sequence>
<evidence type="ECO:0000313" key="3">
    <source>
        <dbReference type="EMBL" id="MDT0346387.1"/>
    </source>
</evidence>
<protein>
    <recommendedName>
        <fullName evidence="1">Glucanase</fullName>
        <ecNumber evidence="1">3.2.1.-</ecNumber>
    </recommendedName>
</protein>
<feature type="region of interest" description="Disordered" evidence="2">
    <location>
        <begin position="325"/>
        <end position="344"/>
    </location>
</feature>
<dbReference type="Pfam" id="PF01341">
    <property type="entry name" value="Glyco_hydro_6"/>
    <property type="match status" value="1"/>
</dbReference>
<dbReference type="GO" id="GO:0016787">
    <property type="term" value="F:hydrolase activity"/>
    <property type="evidence" value="ECO:0007669"/>
    <property type="project" value="UniProtKB-KW"/>
</dbReference>
<proteinExistence type="inferred from homology"/>
<dbReference type="EMBL" id="JAVREL010000020">
    <property type="protein sequence ID" value="MDT0346387.1"/>
    <property type="molecule type" value="Genomic_DNA"/>
</dbReference>
<feature type="compositionally biased region" description="Low complexity" evidence="2">
    <location>
        <begin position="389"/>
        <end position="399"/>
    </location>
</feature>
<keyword evidence="1" id="KW-0119">Carbohydrate metabolism</keyword>
<dbReference type="PRINTS" id="PR00733">
    <property type="entry name" value="GLHYDRLASE6"/>
</dbReference>
<evidence type="ECO:0000313" key="4">
    <source>
        <dbReference type="Proteomes" id="UP001183246"/>
    </source>
</evidence>
<feature type="region of interest" description="Disordered" evidence="2">
    <location>
        <begin position="387"/>
        <end position="408"/>
    </location>
</feature>
<keyword evidence="1" id="KW-0326">Glycosidase</keyword>
<comment type="similarity">
    <text evidence="1">Belongs to the glycosyl hydrolase family 6.</text>
</comment>
<dbReference type="Gene3D" id="3.20.20.40">
    <property type="entry name" value="1, 4-beta cellobiohydrolase"/>
    <property type="match status" value="1"/>
</dbReference>
<dbReference type="PANTHER" id="PTHR34876">
    <property type="match status" value="1"/>
</dbReference>
<reference evidence="4" key="1">
    <citation type="submission" date="2023-07" db="EMBL/GenBank/DDBJ databases">
        <title>30 novel species of actinomycetes from the DSMZ collection.</title>
        <authorList>
            <person name="Nouioui I."/>
        </authorList>
    </citation>
    <scope>NUCLEOTIDE SEQUENCE [LARGE SCALE GENOMIC DNA]</scope>
    <source>
        <strain evidence="4">DSM 44938</strain>
    </source>
</reference>
<dbReference type="SUPFAM" id="SSF51989">
    <property type="entry name" value="Glycosyl hydrolases family 6, cellulases"/>
    <property type="match status" value="1"/>
</dbReference>
<keyword evidence="1 3" id="KW-0378">Hydrolase</keyword>
<dbReference type="PANTHER" id="PTHR34876:SF4">
    <property type="entry name" value="1,4-BETA-D-GLUCAN CELLOBIOHYDROLASE C-RELATED"/>
    <property type="match status" value="1"/>
</dbReference>
<feature type="chain" id="PRO_5044985465" description="Glucanase" evidence="1">
    <location>
        <begin position="36"/>
        <end position="454"/>
    </location>
</feature>
<evidence type="ECO:0000256" key="2">
    <source>
        <dbReference type="SAM" id="MobiDB-lite"/>
    </source>
</evidence>
<keyword evidence="4" id="KW-1185">Reference proteome</keyword>
<dbReference type="InterPro" id="IPR036434">
    <property type="entry name" value="Beta_cellobiohydrolase_sf"/>
</dbReference>
<evidence type="ECO:0000256" key="1">
    <source>
        <dbReference type="RuleBase" id="RU361186"/>
    </source>
</evidence>
<keyword evidence="1" id="KW-0136">Cellulose degradation</keyword>
<dbReference type="EC" id="3.2.1.-" evidence="1"/>
<comment type="caution">
    <text evidence="3">The sequence shown here is derived from an EMBL/GenBank/DDBJ whole genome shotgun (WGS) entry which is preliminary data.</text>
</comment>
<dbReference type="Proteomes" id="UP001183246">
    <property type="component" value="Unassembled WGS sequence"/>
</dbReference>
<dbReference type="InterPro" id="IPR016288">
    <property type="entry name" value="Beta_cellobiohydrolase"/>
</dbReference>
<accession>A0ABU2MXJ1</accession>
<gene>
    <name evidence="3" type="ORF">RM590_27935</name>
</gene>
<dbReference type="RefSeq" id="WP_311707513.1">
    <property type="nucleotide sequence ID" value="NZ_JAVREL010000020.1"/>
</dbReference>
<name>A0ABU2MXJ1_9ACTN</name>
<keyword evidence="1" id="KW-0732">Signal</keyword>
<keyword evidence="1" id="KW-0624">Polysaccharide degradation</keyword>
<feature type="signal peptide" evidence="1">
    <location>
        <begin position="1"/>
        <end position="35"/>
    </location>
</feature>